<dbReference type="Proteomes" id="UP001189429">
    <property type="component" value="Unassembled WGS sequence"/>
</dbReference>
<name>A0ABN9SDV7_9DINO</name>
<sequence length="409" mass="45049">MDQAPARRLQDGLLTMPGPTPDEIYACSELHVAGAAYLKKYGLMKHFGVNAGLMDEFLVNHPRNCVGADREPRGRAISKLELIKLWYGRTLMPMRHMYSWPVPTPGALALIKGTVESRKLKGVVEMGAGTGYWASLLKAGGIDVIAFDKDINGMKPDKWAFVCKPVPFHDVYLGGPEMLKRGAYCTRALFLCYPPSGDIMCDQALCNFEGDYVIYVGALDRLHCLSSTLPECSRAEHPIGVGTGHPLFFMRLAKDWDVVQHVPLPSHFFCRDHLVVLERRVACRKAPRPEIHERLTPKWKGLSPEEASDHVRKIDQENKLEPVREGVSHLLRRARSCATAVAALTGRVAIRGRSGACGGDRRVSGRCTRGRCGARESTREGGSGRSEAVEGVLARADERVPPGHHGKVA</sequence>
<dbReference type="PANTHER" id="PTHR39290:SF6">
    <property type="entry name" value="S-ADENOSYL-L-METHIONINE-DEPENDENT METHYLTRANSFERASES SUPERFAMILY PROTEIN"/>
    <property type="match status" value="1"/>
</dbReference>
<accession>A0ABN9SDV7</accession>
<dbReference type="EMBL" id="CAUYUJ010010698">
    <property type="protein sequence ID" value="CAK0830049.1"/>
    <property type="molecule type" value="Genomic_DNA"/>
</dbReference>
<evidence type="ECO:0000313" key="2">
    <source>
        <dbReference type="EMBL" id="CAK0830049.1"/>
    </source>
</evidence>
<feature type="region of interest" description="Disordered" evidence="1">
    <location>
        <begin position="371"/>
        <end position="409"/>
    </location>
</feature>
<reference evidence="2" key="1">
    <citation type="submission" date="2023-10" db="EMBL/GenBank/DDBJ databases">
        <authorList>
            <person name="Chen Y."/>
            <person name="Shah S."/>
            <person name="Dougan E. K."/>
            <person name="Thang M."/>
            <person name="Chan C."/>
        </authorList>
    </citation>
    <scope>NUCLEOTIDE SEQUENCE [LARGE SCALE GENOMIC DNA]</scope>
</reference>
<comment type="caution">
    <text evidence="2">The sequence shown here is derived from an EMBL/GenBank/DDBJ whole genome shotgun (WGS) entry which is preliminary data.</text>
</comment>
<keyword evidence="3" id="KW-1185">Reference proteome</keyword>
<dbReference type="PANTHER" id="PTHR39290">
    <property type="entry name" value="C3H1-TYPE DOMAIN-CONTAINING PROTEIN-RELATED"/>
    <property type="match status" value="1"/>
</dbReference>
<evidence type="ECO:0000256" key="1">
    <source>
        <dbReference type="SAM" id="MobiDB-lite"/>
    </source>
</evidence>
<evidence type="ECO:0000313" key="3">
    <source>
        <dbReference type="Proteomes" id="UP001189429"/>
    </source>
</evidence>
<organism evidence="2 3">
    <name type="scientific">Prorocentrum cordatum</name>
    <dbReference type="NCBI Taxonomy" id="2364126"/>
    <lineage>
        <taxon>Eukaryota</taxon>
        <taxon>Sar</taxon>
        <taxon>Alveolata</taxon>
        <taxon>Dinophyceae</taxon>
        <taxon>Prorocentrales</taxon>
        <taxon>Prorocentraceae</taxon>
        <taxon>Prorocentrum</taxon>
    </lineage>
</organism>
<proteinExistence type="predicted"/>
<gene>
    <name evidence="2" type="ORF">PCOR1329_LOCUS28794</name>
</gene>
<protein>
    <submittedName>
        <fullName evidence="2">Uncharacterized protein</fullName>
    </submittedName>
</protein>